<feature type="transmembrane region" description="Helical" evidence="1">
    <location>
        <begin position="12"/>
        <end position="28"/>
    </location>
</feature>
<dbReference type="RefSeq" id="WP_012861195.1">
    <property type="nucleotide sequence ID" value="NC_013517.1"/>
</dbReference>
<organism evidence="2 3">
    <name type="scientific">Sebaldella termitidis (strain ATCC 33386 / NCTC 11300)</name>
    <dbReference type="NCBI Taxonomy" id="526218"/>
    <lineage>
        <taxon>Bacteria</taxon>
        <taxon>Fusobacteriati</taxon>
        <taxon>Fusobacteriota</taxon>
        <taxon>Fusobacteriia</taxon>
        <taxon>Fusobacteriales</taxon>
        <taxon>Leptotrichiaceae</taxon>
        <taxon>Sebaldella</taxon>
    </lineage>
</organism>
<gene>
    <name evidence="2" type="ordered locus">Sterm_1741</name>
</gene>
<keyword evidence="1" id="KW-1133">Transmembrane helix</keyword>
<protein>
    <submittedName>
        <fullName evidence="2">67 kDa myosin-cross-reactive antigen family protein</fullName>
    </submittedName>
</protein>
<dbReference type="EMBL" id="CP001739">
    <property type="protein sequence ID" value="ACZ08599.1"/>
    <property type="molecule type" value="Genomic_DNA"/>
</dbReference>
<dbReference type="GO" id="GO:0006631">
    <property type="term" value="P:fatty acid metabolic process"/>
    <property type="evidence" value="ECO:0007669"/>
    <property type="project" value="InterPro"/>
</dbReference>
<proteinExistence type="predicted"/>
<dbReference type="SUPFAM" id="SSF51905">
    <property type="entry name" value="FAD/NAD(P)-binding domain"/>
    <property type="match status" value="1"/>
</dbReference>
<dbReference type="NCBIfam" id="NF010584">
    <property type="entry name" value="PRK13977.1"/>
    <property type="match status" value="1"/>
</dbReference>
<reference evidence="2 3" key="2">
    <citation type="journal article" date="2010" name="Stand. Genomic Sci.">
        <title>Complete genome sequence of Sebaldella termitidis type strain (NCTC 11300).</title>
        <authorList>
            <person name="Harmon-Smith M."/>
            <person name="Celia L."/>
            <person name="Chertkov O."/>
            <person name="Lapidus A."/>
            <person name="Copeland A."/>
            <person name="Glavina Del Rio T."/>
            <person name="Nolan M."/>
            <person name="Lucas S."/>
            <person name="Tice H."/>
            <person name="Cheng J.F."/>
            <person name="Han C."/>
            <person name="Detter J.C."/>
            <person name="Bruce D."/>
            <person name="Goodwin L."/>
            <person name="Pitluck S."/>
            <person name="Pati A."/>
            <person name="Liolios K."/>
            <person name="Ivanova N."/>
            <person name="Mavromatis K."/>
            <person name="Mikhailova N."/>
            <person name="Chen A."/>
            <person name="Palaniappan K."/>
            <person name="Land M."/>
            <person name="Hauser L."/>
            <person name="Chang Y.J."/>
            <person name="Jeffries C.D."/>
            <person name="Brettin T."/>
            <person name="Goker M."/>
            <person name="Beck B."/>
            <person name="Bristow J."/>
            <person name="Eisen J.A."/>
            <person name="Markowitz V."/>
            <person name="Hugenholtz P."/>
            <person name="Kyrpides N.C."/>
            <person name="Klenk H.P."/>
            <person name="Chen F."/>
        </authorList>
    </citation>
    <scope>NUCLEOTIDE SEQUENCE [LARGE SCALE GENOMIC DNA]</scope>
    <source>
        <strain evidence="3">ATCC 33386 / NCTC 11300</strain>
    </source>
</reference>
<dbReference type="eggNOG" id="COG4716">
    <property type="taxonomic scope" value="Bacteria"/>
</dbReference>
<keyword evidence="3" id="KW-1185">Reference proteome</keyword>
<reference evidence="3" key="1">
    <citation type="submission" date="2009-09" db="EMBL/GenBank/DDBJ databases">
        <title>The complete chromosome of Sebaldella termitidis ATCC 33386.</title>
        <authorList>
            <consortium name="US DOE Joint Genome Institute (JGI-PGF)"/>
            <person name="Lucas S."/>
            <person name="Copeland A."/>
            <person name="Lapidus A."/>
            <person name="Glavina del Rio T."/>
            <person name="Dalin E."/>
            <person name="Tice H."/>
            <person name="Bruce D."/>
            <person name="Goodwin L."/>
            <person name="Pitluck S."/>
            <person name="Kyrpides N."/>
            <person name="Mavromatis K."/>
            <person name="Ivanova N."/>
            <person name="Mikhailova N."/>
            <person name="Sims D."/>
            <person name="Meincke L."/>
            <person name="Brettin T."/>
            <person name="Detter J.C."/>
            <person name="Han C."/>
            <person name="Larimer F."/>
            <person name="Land M."/>
            <person name="Hauser L."/>
            <person name="Markowitz V."/>
            <person name="Cheng J.F."/>
            <person name="Hugenholtz P."/>
            <person name="Woyke T."/>
            <person name="Wu D."/>
            <person name="Eisen J.A."/>
        </authorList>
    </citation>
    <scope>NUCLEOTIDE SEQUENCE [LARGE SCALE GENOMIC DNA]</scope>
    <source>
        <strain evidence="3">ATCC 33386 / NCTC 11300</strain>
    </source>
</reference>
<dbReference type="Pfam" id="PF06100">
    <property type="entry name" value="MCRA"/>
    <property type="match status" value="1"/>
</dbReference>
<dbReference type="AlphaFoldDB" id="D1AIL5"/>
<dbReference type="KEGG" id="str:Sterm_1741"/>
<name>D1AIL5_SEBTE</name>
<evidence type="ECO:0000256" key="1">
    <source>
        <dbReference type="SAM" id="Phobius"/>
    </source>
</evidence>
<accession>D1AIL5</accession>
<dbReference type="Gene3D" id="3.50.50.60">
    <property type="entry name" value="FAD/NAD(P)-binding domain"/>
    <property type="match status" value="3"/>
</dbReference>
<dbReference type="InterPro" id="IPR010354">
    <property type="entry name" value="Oleate_hydratase"/>
</dbReference>
<sequence>MSAENVKNKKAYFIGGGIGALSGAVFLIRDGKMPAENIHIYDKLNVSGGSMDGSGNADDGYVIRGGRMFDYEQYPALWNVLSEIPAISDKNISVYEEIKNFNERIQTNSKARLVDRNGQITDVSSMGFNESDRMTLIKLMAKSEKSLEDITIEDFFSPHFFTTNFWYMWATTFAFEPWHSVLEFKRYLHIFIHEFPRINNLSGVKRSLYNQYDSIILPVELWLKEQGVIFEYDCEVKDIEFETIENNEKSVSKLYISRNNTDETVYINSDDLVIITNGSMTAATTLGSMTSPPVFSETNLGTSWEFWEKISAGRPEFGNPKVFDGNIDQSFWESFTVTCNKDNKFLDMMEKFSGNTAGTGALVTLKDSSWLMSVVIAYQPHFLNQPEDVTVFWGYGLFPDRKGDYIKKKMTECTGKEILTELLCHLKFHDYVSEMKKTSNCIPCILPFITSQFMPRKISDRPRVRPEGYKNLAFIGQFVEIPEGVVFTVEYSVRTAMTAVYDFLSIDKEIPAYFKGDKDIKVLFDSFVTMHK</sequence>
<dbReference type="PANTHER" id="PTHR37417">
    <property type="entry name" value="67 KDA MYOSIN-CROSS-REACTIVE ANTIGEN FAMILY PROTEIN (AFU_ORTHOLOGUE AFUA_5G09970)"/>
    <property type="match status" value="1"/>
</dbReference>
<dbReference type="HOGENOM" id="CLU_024043_2_0_0"/>
<dbReference type="PANTHER" id="PTHR37417:SF2">
    <property type="entry name" value="67 KDA MYOSIN-CROSS-REACTIVE ANTIGEN FAMILY PROTEIN (AFU_ORTHOLOGUE AFUA_5G09970)"/>
    <property type="match status" value="1"/>
</dbReference>
<keyword evidence="1" id="KW-0472">Membrane</keyword>
<dbReference type="InterPro" id="IPR036188">
    <property type="entry name" value="FAD/NAD-bd_sf"/>
</dbReference>
<evidence type="ECO:0000313" key="3">
    <source>
        <dbReference type="Proteomes" id="UP000000845"/>
    </source>
</evidence>
<dbReference type="GO" id="GO:0050151">
    <property type="term" value="F:oleate hydratase activity"/>
    <property type="evidence" value="ECO:0007669"/>
    <property type="project" value="InterPro"/>
</dbReference>
<keyword evidence="1" id="KW-0812">Transmembrane</keyword>
<dbReference type="GO" id="GO:0071949">
    <property type="term" value="F:FAD binding"/>
    <property type="evidence" value="ECO:0007669"/>
    <property type="project" value="InterPro"/>
</dbReference>
<dbReference type="Proteomes" id="UP000000845">
    <property type="component" value="Chromosome"/>
</dbReference>
<evidence type="ECO:0000313" key="2">
    <source>
        <dbReference type="EMBL" id="ACZ08599.1"/>
    </source>
</evidence>